<reference evidence="2 3" key="1">
    <citation type="journal article" date="2016" name="Mol. Biol. Evol.">
        <title>Comparative Genomics of Early-Diverging Mushroom-Forming Fungi Provides Insights into the Origins of Lignocellulose Decay Capabilities.</title>
        <authorList>
            <person name="Nagy L.G."/>
            <person name="Riley R."/>
            <person name="Tritt A."/>
            <person name="Adam C."/>
            <person name="Daum C."/>
            <person name="Floudas D."/>
            <person name="Sun H."/>
            <person name="Yadav J.S."/>
            <person name="Pangilinan J."/>
            <person name="Larsson K.H."/>
            <person name="Matsuura K."/>
            <person name="Barry K."/>
            <person name="Labutti K."/>
            <person name="Kuo R."/>
            <person name="Ohm R.A."/>
            <person name="Bhattacharya S.S."/>
            <person name="Shirouzu T."/>
            <person name="Yoshinaga Y."/>
            <person name="Martin F.M."/>
            <person name="Grigoriev I.V."/>
            <person name="Hibbett D.S."/>
        </authorList>
    </citation>
    <scope>NUCLEOTIDE SEQUENCE [LARGE SCALE GENOMIC DNA]</scope>
    <source>
        <strain evidence="2 3">CBS 109695</strain>
    </source>
</reference>
<accession>A0A166LCY4</accession>
<dbReference type="Pfam" id="PF14223">
    <property type="entry name" value="Retrotran_gag_2"/>
    <property type="match status" value="1"/>
</dbReference>
<evidence type="ECO:0000313" key="2">
    <source>
        <dbReference type="EMBL" id="KZP22824.1"/>
    </source>
</evidence>
<gene>
    <name evidence="2" type="ORF">FIBSPDRAFT_738480</name>
</gene>
<feature type="region of interest" description="Disordered" evidence="1">
    <location>
        <begin position="182"/>
        <end position="225"/>
    </location>
</feature>
<proteinExistence type="predicted"/>
<protein>
    <submittedName>
        <fullName evidence="2">Uncharacterized protein</fullName>
    </submittedName>
</protein>
<dbReference type="EMBL" id="KV417537">
    <property type="protein sequence ID" value="KZP22824.1"/>
    <property type="molecule type" value="Genomic_DNA"/>
</dbReference>
<dbReference type="AlphaFoldDB" id="A0A166LCY4"/>
<feature type="non-terminal residue" evidence="2">
    <location>
        <position position="306"/>
    </location>
</feature>
<name>A0A166LCY4_9AGAM</name>
<organism evidence="2 3">
    <name type="scientific">Athelia psychrophila</name>
    <dbReference type="NCBI Taxonomy" id="1759441"/>
    <lineage>
        <taxon>Eukaryota</taxon>
        <taxon>Fungi</taxon>
        <taxon>Dikarya</taxon>
        <taxon>Basidiomycota</taxon>
        <taxon>Agaricomycotina</taxon>
        <taxon>Agaricomycetes</taxon>
        <taxon>Agaricomycetidae</taxon>
        <taxon>Atheliales</taxon>
        <taxon>Atheliaceae</taxon>
        <taxon>Athelia</taxon>
    </lineage>
</organism>
<dbReference type="Proteomes" id="UP000076532">
    <property type="component" value="Unassembled WGS sequence"/>
</dbReference>
<keyword evidence="3" id="KW-1185">Reference proteome</keyword>
<evidence type="ECO:0000313" key="3">
    <source>
        <dbReference type="Proteomes" id="UP000076532"/>
    </source>
</evidence>
<dbReference type="OrthoDB" id="2953744at2759"/>
<sequence>MWKLRIKSEFDSRNVAGFAYGKVARYTTSSSTAPSIYPSISSHGSSIKDTWDARDLVAHSTMIMFISDGLITRLGPSIDGTSETLMTALVAMFEETNTGALAYAAFRAVMDTTWSGEGSVEDHLTDMRTKINTLVSYGRVLDDELLAFTLLYSLPDTPEFKATVKNITGQVPKGKRLTFADSEAATSGGGGGGKFKTKTSEKAHKAKAKKLRAEESSDESSGEENVGMYNRTYAISQQSKDRYTAYVASEKDTENILIHDSGASNTFIPHISWIDPNTFRPLIPPRRVAFGDNSFVEAIGTGTMTL</sequence>
<evidence type="ECO:0000256" key="1">
    <source>
        <dbReference type="SAM" id="MobiDB-lite"/>
    </source>
</evidence>